<dbReference type="SUPFAM" id="SSF52540">
    <property type="entry name" value="P-loop containing nucleoside triphosphate hydrolases"/>
    <property type="match status" value="1"/>
</dbReference>
<feature type="domain" description="ABC transporter" evidence="10">
    <location>
        <begin position="508"/>
        <end position="732"/>
    </location>
</feature>
<keyword evidence="5" id="KW-0547">Nucleotide-binding</keyword>
<feature type="transmembrane region" description="Helical" evidence="9">
    <location>
        <begin position="20"/>
        <end position="37"/>
    </location>
</feature>
<evidence type="ECO:0000256" key="4">
    <source>
        <dbReference type="ARBA" id="ARBA00022692"/>
    </source>
</evidence>
<keyword evidence="6" id="KW-0067">ATP-binding</keyword>
<dbReference type="GO" id="GO:0006635">
    <property type="term" value="P:fatty acid beta-oxidation"/>
    <property type="evidence" value="ECO:0007669"/>
    <property type="project" value="TreeGrafter"/>
</dbReference>
<evidence type="ECO:0000259" key="10">
    <source>
        <dbReference type="PROSITE" id="PS50893"/>
    </source>
</evidence>
<evidence type="ECO:0000256" key="2">
    <source>
        <dbReference type="ARBA" id="ARBA00008575"/>
    </source>
</evidence>
<evidence type="ECO:0000259" key="11">
    <source>
        <dbReference type="PROSITE" id="PS50929"/>
    </source>
</evidence>
<comment type="caution">
    <text evidence="12">The sequence shown here is derived from an EMBL/GenBank/DDBJ whole genome shotgun (WGS) entry which is preliminary data.</text>
</comment>
<dbReference type="InterPro" id="IPR050835">
    <property type="entry name" value="ABC_transporter_sub-D"/>
</dbReference>
<evidence type="ECO:0000313" key="12">
    <source>
        <dbReference type="EMBL" id="KAH0812853.1"/>
    </source>
</evidence>
<keyword evidence="3" id="KW-0813">Transport</keyword>
<dbReference type="GO" id="GO:0007031">
    <property type="term" value="P:peroxisome organization"/>
    <property type="evidence" value="ECO:0007669"/>
    <property type="project" value="TreeGrafter"/>
</dbReference>
<feature type="transmembrane region" description="Helical" evidence="9">
    <location>
        <begin position="235"/>
        <end position="253"/>
    </location>
</feature>
<dbReference type="PANTHER" id="PTHR11384:SF67">
    <property type="entry name" value="ATP-BINDING CASSETTE SUB-FAMILY D MEMBER 1"/>
    <property type="match status" value="1"/>
</dbReference>
<comment type="similarity">
    <text evidence="2">Belongs to the ABC transporter superfamily. ABCD family. Peroxisomal fatty acyl CoA transporter (TC 3.A.1.203) subfamily.</text>
</comment>
<dbReference type="Proteomes" id="UP000719412">
    <property type="component" value="Unassembled WGS sequence"/>
</dbReference>
<proteinExistence type="inferred from homology"/>
<dbReference type="EMBL" id="JABDTM020025753">
    <property type="protein sequence ID" value="KAH0812853.1"/>
    <property type="molecule type" value="Genomic_DNA"/>
</dbReference>
<reference evidence="12" key="1">
    <citation type="journal article" date="2020" name="J Insects Food Feed">
        <title>The yellow mealworm (Tenebrio molitor) genome: a resource for the emerging insects as food and feed industry.</title>
        <authorList>
            <person name="Eriksson T."/>
            <person name="Andere A."/>
            <person name="Kelstrup H."/>
            <person name="Emery V."/>
            <person name="Picard C."/>
        </authorList>
    </citation>
    <scope>NUCLEOTIDE SEQUENCE</scope>
    <source>
        <strain evidence="12">Stoneville</strain>
        <tissue evidence="12">Whole head</tissue>
    </source>
</reference>
<evidence type="ECO:0000256" key="6">
    <source>
        <dbReference type="ARBA" id="ARBA00022840"/>
    </source>
</evidence>
<keyword evidence="8 9" id="KW-0472">Membrane</keyword>
<dbReference type="CDD" id="cd03223">
    <property type="entry name" value="ABCD_peroxisomal_ALDP"/>
    <property type="match status" value="1"/>
</dbReference>
<dbReference type="SMART" id="SM00382">
    <property type="entry name" value="AAA"/>
    <property type="match status" value="1"/>
</dbReference>
<comment type="subcellular location">
    <subcellularLocation>
        <location evidence="1">Peroxisome membrane</location>
        <topology evidence="1">Multi-pass membrane protein</topology>
    </subcellularLocation>
</comment>
<dbReference type="InterPro" id="IPR017871">
    <property type="entry name" value="ABC_transporter-like_CS"/>
</dbReference>
<gene>
    <name evidence="12" type="ORF">GEV33_009939</name>
</gene>
<dbReference type="PROSITE" id="PS50929">
    <property type="entry name" value="ABC_TM1F"/>
    <property type="match status" value="1"/>
</dbReference>
<evidence type="ECO:0000256" key="1">
    <source>
        <dbReference type="ARBA" id="ARBA00004585"/>
    </source>
</evidence>
<feature type="domain" description="ABC transmembrane type-1" evidence="11">
    <location>
        <begin position="120"/>
        <end position="355"/>
    </location>
</feature>
<protein>
    <recommendedName>
        <fullName evidence="14">ATP-binding cassette sub-family D member 2</fullName>
    </recommendedName>
</protein>
<sequence>MPTVVSKFMEKTEQALHINRTTLSGAVVAAALFAYTYKVAYPLITRRDDVTNINNNLVKKNVQTQNGVKLKNNLSKRQRLRTTIPALNLQFILQFIKLVRIMIPNLFCAEIGLLTGHTTFLFLRTFLSIYVANLEGAIVKYIVRKEPKNFSKQLMKWFAVAIPATFINSMIKYLESKIALSFRTRLVDHSYKLYFKNQSYYRVTVLDGRLDNCAQRLTDDIETVASTVSHLYGQITKPMFDILLMAIALANLVKSRNANLITGPAIISGVVVFSALVLKLVSPRFGQLVAQEAEKKGYLRHVHSRIVSNAEEIAFYGGHKVEQSQLRSAFRILSQHLEHMFGVKLWFVMLEQFLMKYVWSGTGMIVVSLPILLAAGPLSNTPKPTKLMNLPLLGDDPSVALSAAKMVGGDAQDSVSERTHYFTTAKNLLLTGSSAVERLMSSYKDIVELAGHTARVANMFTVLEEASKGIYHKTMVEKKEKCGDLEIEFKGDQPLAKGKMIISTNNEIILKDVPIVTPNCDVVCPSLSLELKPSQHLLITGPNGCGKSSLFRILSGLWPIYGGELHSPKNSMFYIPQRPYMVIGNLRDQIIYPDTATDMINKQITEDDLLKIMRLVHLEHIVERDTFHQVKDWTDILSGGEKQRMAIARLFYHKPKYALLDECTSAVSIDVESFIYQTAIDMGITLLTITHRPTLWKFHTHILQFDGAGAWKFDQLNANNRLSLKKEKEELLKKPSTLETTQRLNELNKLLGEDHN</sequence>
<evidence type="ECO:0000256" key="3">
    <source>
        <dbReference type="ARBA" id="ARBA00022448"/>
    </source>
</evidence>
<evidence type="ECO:0000256" key="8">
    <source>
        <dbReference type="ARBA" id="ARBA00023136"/>
    </source>
</evidence>
<evidence type="ECO:0000256" key="7">
    <source>
        <dbReference type="ARBA" id="ARBA00022989"/>
    </source>
</evidence>
<dbReference type="FunFam" id="3.40.50.300:FF:000636">
    <property type="entry name" value="ATP-binding cassette sub-family D member 3"/>
    <property type="match status" value="1"/>
</dbReference>
<dbReference type="GO" id="GO:0005524">
    <property type="term" value="F:ATP binding"/>
    <property type="evidence" value="ECO:0007669"/>
    <property type="project" value="UniProtKB-KW"/>
</dbReference>
<feature type="transmembrane region" description="Helical" evidence="9">
    <location>
        <begin position="260"/>
        <end position="278"/>
    </location>
</feature>
<feature type="transmembrane region" description="Helical" evidence="9">
    <location>
        <begin position="119"/>
        <end position="142"/>
    </location>
</feature>
<dbReference type="PROSITE" id="PS50893">
    <property type="entry name" value="ABC_TRANSPORTER_2"/>
    <property type="match status" value="1"/>
</dbReference>
<dbReference type="GO" id="GO:0042760">
    <property type="term" value="P:very long-chain fatty acid catabolic process"/>
    <property type="evidence" value="ECO:0007669"/>
    <property type="project" value="TreeGrafter"/>
</dbReference>
<dbReference type="AlphaFoldDB" id="A0A8J6HFT6"/>
<dbReference type="GO" id="GO:0140359">
    <property type="term" value="F:ABC-type transporter activity"/>
    <property type="evidence" value="ECO:0007669"/>
    <property type="project" value="InterPro"/>
</dbReference>
<name>A0A8J6HFT6_TENMO</name>
<dbReference type="InterPro" id="IPR027417">
    <property type="entry name" value="P-loop_NTPase"/>
</dbReference>
<reference evidence="12" key="2">
    <citation type="submission" date="2021-08" db="EMBL/GenBank/DDBJ databases">
        <authorList>
            <person name="Eriksson T."/>
        </authorList>
    </citation>
    <scope>NUCLEOTIDE SEQUENCE</scope>
    <source>
        <strain evidence="12">Stoneville</strain>
        <tissue evidence="12">Whole head</tissue>
    </source>
</reference>
<dbReference type="GO" id="GO:0005778">
    <property type="term" value="C:peroxisomal membrane"/>
    <property type="evidence" value="ECO:0007669"/>
    <property type="project" value="UniProtKB-SubCell"/>
</dbReference>
<dbReference type="InterPro" id="IPR003593">
    <property type="entry name" value="AAA+_ATPase"/>
</dbReference>
<dbReference type="InterPro" id="IPR036640">
    <property type="entry name" value="ABC1_TM_sf"/>
</dbReference>
<keyword evidence="13" id="KW-1185">Reference proteome</keyword>
<accession>A0A8J6HFT6</accession>
<dbReference type="SUPFAM" id="SSF90123">
    <property type="entry name" value="ABC transporter transmembrane region"/>
    <property type="match status" value="1"/>
</dbReference>
<evidence type="ECO:0000313" key="13">
    <source>
        <dbReference type="Proteomes" id="UP000719412"/>
    </source>
</evidence>
<feature type="transmembrane region" description="Helical" evidence="9">
    <location>
        <begin position="357"/>
        <end position="378"/>
    </location>
</feature>
<keyword evidence="4 9" id="KW-0812">Transmembrane</keyword>
<feature type="transmembrane region" description="Helical" evidence="9">
    <location>
        <begin position="86"/>
        <end position="107"/>
    </location>
</feature>
<evidence type="ECO:0000256" key="5">
    <source>
        <dbReference type="ARBA" id="ARBA00022741"/>
    </source>
</evidence>
<dbReference type="GO" id="GO:0005324">
    <property type="term" value="F:long-chain fatty acid transmembrane transporter activity"/>
    <property type="evidence" value="ECO:0007669"/>
    <property type="project" value="TreeGrafter"/>
</dbReference>
<keyword evidence="7 9" id="KW-1133">Transmembrane helix</keyword>
<dbReference type="Pfam" id="PF00005">
    <property type="entry name" value="ABC_tran"/>
    <property type="match status" value="1"/>
</dbReference>
<dbReference type="PANTHER" id="PTHR11384">
    <property type="entry name" value="ATP-BINDING CASSETTE, SUB-FAMILY D MEMBER"/>
    <property type="match status" value="1"/>
</dbReference>
<dbReference type="Pfam" id="PF06472">
    <property type="entry name" value="ABC_membrane_2"/>
    <property type="match status" value="1"/>
</dbReference>
<organism evidence="12 13">
    <name type="scientific">Tenebrio molitor</name>
    <name type="common">Yellow mealworm beetle</name>
    <dbReference type="NCBI Taxonomy" id="7067"/>
    <lineage>
        <taxon>Eukaryota</taxon>
        <taxon>Metazoa</taxon>
        <taxon>Ecdysozoa</taxon>
        <taxon>Arthropoda</taxon>
        <taxon>Hexapoda</taxon>
        <taxon>Insecta</taxon>
        <taxon>Pterygota</taxon>
        <taxon>Neoptera</taxon>
        <taxon>Endopterygota</taxon>
        <taxon>Coleoptera</taxon>
        <taxon>Polyphaga</taxon>
        <taxon>Cucujiformia</taxon>
        <taxon>Tenebrionidae</taxon>
        <taxon>Tenebrio</taxon>
    </lineage>
</organism>
<dbReference type="InterPro" id="IPR011527">
    <property type="entry name" value="ABC1_TM_dom"/>
</dbReference>
<dbReference type="GO" id="GO:0015910">
    <property type="term" value="P:long-chain fatty acid import into peroxisome"/>
    <property type="evidence" value="ECO:0007669"/>
    <property type="project" value="TreeGrafter"/>
</dbReference>
<dbReference type="PROSITE" id="PS00211">
    <property type="entry name" value="ABC_TRANSPORTER_1"/>
    <property type="match status" value="1"/>
</dbReference>
<dbReference type="InterPro" id="IPR003439">
    <property type="entry name" value="ABC_transporter-like_ATP-bd"/>
</dbReference>
<evidence type="ECO:0008006" key="14">
    <source>
        <dbReference type="Google" id="ProtNLM"/>
    </source>
</evidence>
<dbReference type="Gene3D" id="1.20.1560.10">
    <property type="entry name" value="ABC transporter type 1, transmembrane domain"/>
    <property type="match status" value="1"/>
</dbReference>
<dbReference type="GO" id="GO:0016887">
    <property type="term" value="F:ATP hydrolysis activity"/>
    <property type="evidence" value="ECO:0007669"/>
    <property type="project" value="InterPro"/>
</dbReference>
<dbReference type="Gene3D" id="3.40.50.300">
    <property type="entry name" value="P-loop containing nucleotide triphosphate hydrolases"/>
    <property type="match status" value="1"/>
</dbReference>
<evidence type="ECO:0000256" key="9">
    <source>
        <dbReference type="SAM" id="Phobius"/>
    </source>
</evidence>